<accession>A0A699JDU0</accession>
<gene>
    <name evidence="2" type="ORF">Tci_602707</name>
</gene>
<reference evidence="2" key="1">
    <citation type="journal article" date="2019" name="Sci. Rep.">
        <title>Draft genome of Tanacetum cinerariifolium, the natural source of mosquito coil.</title>
        <authorList>
            <person name="Yamashiro T."/>
            <person name="Shiraishi A."/>
            <person name="Satake H."/>
            <person name="Nakayama K."/>
        </authorList>
    </citation>
    <scope>NUCLEOTIDE SEQUENCE</scope>
</reference>
<feature type="non-terminal residue" evidence="2">
    <location>
        <position position="223"/>
    </location>
</feature>
<organism evidence="2">
    <name type="scientific">Tanacetum cinerariifolium</name>
    <name type="common">Dalmatian daisy</name>
    <name type="synonym">Chrysanthemum cinerariifolium</name>
    <dbReference type="NCBI Taxonomy" id="118510"/>
    <lineage>
        <taxon>Eukaryota</taxon>
        <taxon>Viridiplantae</taxon>
        <taxon>Streptophyta</taxon>
        <taxon>Embryophyta</taxon>
        <taxon>Tracheophyta</taxon>
        <taxon>Spermatophyta</taxon>
        <taxon>Magnoliopsida</taxon>
        <taxon>eudicotyledons</taxon>
        <taxon>Gunneridae</taxon>
        <taxon>Pentapetalae</taxon>
        <taxon>asterids</taxon>
        <taxon>campanulids</taxon>
        <taxon>Asterales</taxon>
        <taxon>Asteraceae</taxon>
        <taxon>Asteroideae</taxon>
        <taxon>Anthemideae</taxon>
        <taxon>Anthemidinae</taxon>
        <taxon>Tanacetum</taxon>
    </lineage>
</organism>
<evidence type="ECO:0000259" key="1">
    <source>
        <dbReference type="SMART" id="SM00343"/>
    </source>
</evidence>
<comment type="caution">
    <text evidence="2">The sequence shown here is derived from an EMBL/GenBank/DDBJ whole genome shotgun (WGS) entry which is preliminary data.</text>
</comment>
<dbReference type="SMART" id="SM00343">
    <property type="entry name" value="ZnF_C2HC"/>
    <property type="match status" value="1"/>
</dbReference>
<dbReference type="InterPro" id="IPR001878">
    <property type="entry name" value="Znf_CCHC"/>
</dbReference>
<feature type="domain" description="CCHC-type" evidence="1">
    <location>
        <begin position="20"/>
        <end position="36"/>
    </location>
</feature>
<evidence type="ECO:0000313" key="2">
    <source>
        <dbReference type="EMBL" id="GFA30735.1"/>
    </source>
</evidence>
<sequence>MDVIKNVGDYAGANAIKVIKCYNCKGTRHYAKQCTIEKRVMDSEWFKDKMLLAKRRRRIRYSLLLMKDPVDSFDSDSDEEATTGKNFMVKLSPAESVVKNDVGPSYDVDALSGIPSYDNYDMLNPFSHETQHSEQSLSVNVTSVAKTNDNNFILDTRCMNTNDDDVVQHGTSYAKENTIIKSVTENMQREVERSNMDVSVKYEHVVLNQTCLRPPAVTVGNTC</sequence>
<dbReference type="GO" id="GO:0008270">
    <property type="term" value="F:zinc ion binding"/>
    <property type="evidence" value="ECO:0007669"/>
    <property type="project" value="InterPro"/>
</dbReference>
<name>A0A699JDU0_TANCI</name>
<dbReference type="GO" id="GO:0003676">
    <property type="term" value="F:nucleic acid binding"/>
    <property type="evidence" value="ECO:0007669"/>
    <property type="project" value="InterPro"/>
</dbReference>
<dbReference type="EMBL" id="BKCJ010401907">
    <property type="protein sequence ID" value="GFA30735.1"/>
    <property type="molecule type" value="Genomic_DNA"/>
</dbReference>
<proteinExistence type="predicted"/>
<dbReference type="AlphaFoldDB" id="A0A699JDU0"/>
<protein>
    <recommendedName>
        <fullName evidence="1">CCHC-type domain-containing protein</fullName>
    </recommendedName>
</protein>